<protein>
    <recommendedName>
        <fullName evidence="3">Toxin-antitoxin system HicB family antitoxin</fullName>
    </recommendedName>
</protein>
<name>A0ABW4YJ08_9BACL</name>
<dbReference type="Proteomes" id="UP001597362">
    <property type="component" value="Unassembled WGS sequence"/>
</dbReference>
<gene>
    <name evidence="1" type="ORF">ACFSJH_06960</name>
</gene>
<proteinExistence type="predicted"/>
<accession>A0ABW4YJ08</accession>
<evidence type="ECO:0008006" key="3">
    <source>
        <dbReference type="Google" id="ProtNLM"/>
    </source>
</evidence>
<dbReference type="Gene3D" id="1.10.1220.10">
    <property type="entry name" value="Met repressor-like"/>
    <property type="match status" value="1"/>
</dbReference>
<dbReference type="InterPro" id="IPR010985">
    <property type="entry name" value="Ribbon_hlx_hlx"/>
</dbReference>
<dbReference type="InterPro" id="IPR013321">
    <property type="entry name" value="Arc_rbn_hlx_hlx"/>
</dbReference>
<keyword evidence="2" id="KW-1185">Reference proteome</keyword>
<dbReference type="SUPFAM" id="SSF47598">
    <property type="entry name" value="Ribbon-helix-helix"/>
    <property type="match status" value="1"/>
</dbReference>
<evidence type="ECO:0000313" key="2">
    <source>
        <dbReference type="Proteomes" id="UP001597362"/>
    </source>
</evidence>
<dbReference type="RefSeq" id="WP_377770656.1">
    <property type="nucleotide sequence ID" value="NZ_JBHUHO010000019.1"/>
</dbReference>
<organism evidence="1 2">
    <name type="scientific">Paenibacillus yanchengensis</name>
    <dbReference type="NCBI Taxonomy" id="2035833"/>
    <lineage>
        <taxon>Bacteria</taxon>
        <taxon>Bacillati</taxon>
        <taxon>Bacillota</taxon>
        <taxon>Bacilli</taxon>
        <taxon>Bacillales</taxon>
        <taxon>Paenibacillaceae</taxon>
        <taxon>Paenibacillus</taxon>
    </lineage>
</organism>
<evidence type="ECO:0000313" key="1">
    <source>
        <dbReference type="EMBL" id="MFD2115468.1"/>
    </source>
</evidence>
<dbReference type="EMBL" id="JBHUHO010000019">
    <property type="protein sequence ID" value="MFD2115468.1"/>
    <property type="molecule type" value="Genomic_DNA"/>
</dbReference>
<sequence length="59" mass="6965">MNKPKKAFPLRLDPHLHQALEQWAADEFRSVNGHIEYLLREALVKAGRFKTVHEQKENK</sequence>
<reference evidence="2" key="1">
    <citation type="journal article" date="2019" name="Int. J. Syst. Evol. Microbiol.">
        <title>The Global Catalogue of Microorganisms (GCM) 10K type strain sequencing project: providing services to taxonomists for standard genome sequencing and annotation.</title>
        <authorList>
            <consortium name="The Broad Institute Genomics Platform"/>
            <consortium name="The Broad Institute Genome Sequencing Center for Infectious Disease"/>
            <person name="Wu L."/>
            <person name="Ma J."/>
        </authorList>
    </citation>
    <scope>NUCLEOTIDE SEQUENCE [LARGE SCALE GENOMIC DNA]</scope>
    <source>
        <strain evidence="2">GH52</strain>
    </source>
</reference>
<comment type="caution">
    <text evidence="1">The sequence shown here is derived from an EMBL/GenBank/DDBJ whole genome shotgun (WGS) entry which is preliminary data.</text>
</comment>